<organism evidence="1 2">
    <name type="scientific">Timema podura</name>
    <name type="common">Walking stick</name>
    <dbReference type="NCBI Taxonomy" id="61482"/>
    <lineage>
        <taxon>Eukaryota</taxon>
        <taxon>Metazoa</taxon>
        <taxon>Ecdysozoa</taxon>
        <taxon>Arthropoda</taxon>
        <taxon>Hexapoda</taxon>
        <taxon>Insecta</taxon>
        <taxon>Pterygota</taxon>
        <taxon>Neoptera</taxon>
        <taxon>Polyneoptera</taxon>
        <taxon>Phasmatodea</taxon>
        <taxon>Timematodea</taxon>
        <taxon>Timematoidea</taxon>
        <taxon>Timematidae</taxon>
        <taxon>Timema</taxon>
    </lineage>
</organism>
<proteinExistence type="predicted"/>
<dbReference type="EMBL" id="CAJPIN010059698">
    <property type="protein sequence ID" value="CAG2066844.1"/>
    <property type="molecule type" value="Genomic_DNA"/>
</dbReference>
<keyword evidence="2" id="KW-1185">Reference proteome</keyword>
<protein>
    <submittedName>
        <fullName evidence="1">Uncharacterized protein</fullName>
    </submittedName>
</protein>
<accession>A0ABN7PI91</accession>
<sequence>MDKALHLLSSGSRHTSLCLTLVSLSVKCSLQFMYQVLNTLHPSYLFSQQPERSRPVVLYIPCKEHFCALLHIDIRLPGGQPPLQLHQGKANKKSLQI</sequence>
<name>A0ABN7PI91_TIMPD</name>
<gene>
    <name evidence="1" type="ORF">TPAB3V08_LOCUS13787</name>
</gene>
<dbReference type="Proteomes" id="UP001153148">
    <property type="component" value="Unassembled WGS sequence"/>
</dbReference>
<comment type="caution">
    <text evidence="1">The sequence shown here is derived from an EMBL/GenBank/DDBJ whole genome shotgun (WGS) entry which is preliminary data.</text>
</comment>
<reference evidence="1" key="1">
    <citation type="submission" date="2021-03" db="EMBL/GenBank/DDBJ databases">
        <authorList>
            <person name="Tran Van P."/>
        </authorList>
    </citation>
    <scope>NUCLEOTIDE SEQUENCE</scope>
</reference>
<evidence type="ECO:0000313" key="1">
    <source>
        <dbReference type="EMBL" id="CAG2066844.1"/>
    </source>
</evidence>
<evidence type="ECO:0000313" key="2">
    <source>
        <dbReference type="Proteomes" id="UP001153148"/>
    </source>
</evidence>